<proteinExistence type="predicted"/>
<evidence type="ECO:0008006" key="4">
    <source>
        <dbReference type="Google" id="ProtNLM"/>
    </source>
</evidence>
<dbReference type="Proteomes" id="UP000195991">
    <property type="component" value="Unassembled WGS sequence"/>
</dbReference>
<feature type="chain" id="PRO_5038369628" description="Phr family secreted Rap phosphatase inhibitor" evidence="1">
    <location>
        <begin position="19"/>
        <end position="47"/>
    </location>
</feature>
<dbReference type="InterPro" id="IPR030968">
    <property type="entry name" value="RapG/K_inhib"/>
</dbReference>
<evidence type="ECO:0000256" key="1">
    <source>
        <dbReference type="SAM" id="SignalP"/>
    </source>
</evidence>
<reference evidence="2 3" key="1">
    <citation type="submission" date="2016-08" db="EMBL/GenBank/DDBJ databases">
        <authorList>
            <person name="Seilhamer J.J."/>
        </authorList>
    </citation>
    <scope>NUCLEOTIDE SEQUENCE [LARGE SCALE GENOMIC DNA]</scope>
    <source>
        <strain evidence="2 3">IEBC_T61001</strain>
    </source>
</reference>
<organism evidence="2 3">
    <name type="scientific">Bacillus thuringiensis</name>
    <dbReference type="NCBI Taxonomy" id="1428"/>
    <lineage>
        <taxon>Bacteria</taxon>
        <taxon>Bacillati</taxon>
        <taxon>Bacillota</taxon>
        <taxon>Bacilli</taxon>
        <taxon>Bacillales</taxon>
        <taxon>Bacillaceae</taxon>
        <taxon>Bacillus</taxon>
        <taxon>Bacillus cereus group</taxon>
    </lineage>
</organism>
<evidence type="ECO:0000313" key="3">
    <source>
        <dbReference type="Proteomes" id="UP000195991"/>
    </source>
</evidence>
<dbReference type="AlphaFoldDB" id="A0A1C4BYT0"/>
<accession>A0A1C4BYT0</accession>
<protein>
    <recommendedName>
        <fullName evidence="4">Phr family secreted Rap phosphatase inhibitor</fullName>
    </recommendedName>
</protein>
<gene>
    <name evidence="2" type="ORF">BTT61001_01500</name>
</gene>
<dbReference type="RefSeq" id="WP_080377803.1">
    <property type="nucleotide sequence ID" value="NZ_FMBI01000026.1"/>
</dbReference>
<keyword evidence="1" id="KW-0732">Signal</keyword>
<sequence length="47" mass="4975">MKKIKIFVLSLVTVAVLSVGLNNPEIHQNATQKSPVVQSMTEPGGGI</sequence>
<evidence type="ECO:0000313" key="2">
    <source>
        <dbReference type="EMBL" id="SCC11968.1"/>
    </source>
</evidence>
<feature type="signal peptide" evidence="1">
    <location>
        <begin position="1"/>
        <end position="18"/>
    </location>
</feature>
<dbReference type="EMBL" id="FMBI01000026">
    <property type="protein sequence ID" value="SCC11968.1"/>
    <property type="molecule type" value="Genomic_DNA"/>
</dbReference>
<dbReference type="NCBIfam" id="TIGR04429">
    <property type="entry name" value="Phr_nterm"/>
    <property type="match status" value="1"/>
</dbReference>
<name>A0A1C4BYT0_BACTU</name>